<name>A0A9W6FAW3_9CHLO</name>
<keyword evidence="10" id="KW-1185">Reference proteome</keyword>
<dbReference type="InterPro" id="IPR035906">
    <property type="entry name" value="MetI-like_sf"/>
</dbReference>
<proteinExistence type="predicted"/>
<feature type="transmembrane region" description="Helical" evidence="7">
    <location>
        <begin position="509"/>
        <end position="529"/>
    </location>
</feature>
<keyword evidence="5 7" id="KW-1133">Transmembrane helix</keyword>
<organism evidence="9 10">
    <name type="scientific">Pleodorina starrii</name>
    <dbReference type="NCBI Taxonomy" id="330485"/>
    <lineage>
        <taxon>Eukaryota</taxon>
        <taxon>Viridiplantae</taxon>
        <taxon>Chlorophyta</taxon>
        <taxon>core chlorophytes</taxon>
        <taxon>Chlorophyceae</taxon>
        <taxon>CS clade</taxon>
        <taxon>Chlamydomonadales</taxon>
        <taxon>Volvocaceae</taxon>
        <taxon>Pleodorina</taxon>
    </lineage>
</organism>
<feature type="domain" description="ABC transporter" evidence="8">
    <location>
        <begin position="2"/>
        <end position="97"/>
    </location>
</feature>
<dbReference type="InterPro" id="IPR027417">
    <property type="entry name" value="P-loop_NTPase"/>
</dbReference>
<dbReference type="PANTHER" id="PTHR30043">
    <property type="entry name" value="PHOSPHONATES TRANSPORT SYSTEM PERMEASE PROTEIN"/>
    <property type="match status" value="1"/>
</dbReference>
<keyword evidence="2" id="KW-0813">Transport</keyword>
<dbReference type="Pfam" id="PF00005">
    <property type="entry name" value="ABC_tran"/>
    <property type="match status" value="1"/>
</dbReference>
<feature type="transmembrane region" description="Helical" evidence="7">
    <location>
        <begin position="154"/>
        <end position="171"/>
    </location>
</feature>
<evidence type="ECO:0000259" key="8">
    <source>
        <dbReference type="Pfam" id="PF00005"/>
    </source>
</evidence>
<dbReference type="SUPFAM" id="SSF161098">
    <property type="entry name" value="MetI-like"/>
    <property type="match status" value="2"/>
</dbReference>
<feature type="transmembrane region" description="Helical" evidence="7">
    <location>
        <begin position="440"/>
        <end position="466"/>
    </location>
</feature>
<feature type="transmembrane region" description="Helical" evidence="7">
    <location>
        <begin position="202"/>
        <end position="228"/>
    </location>
</feature>
<dbReference type="PANTHER" id="PTHR30043:SF1">
    <property type="entry name" value="ABC TRANSPORT SYSTEM PERMEASE PROTEIN P69"/>
    <property type="match status" value="1"/>
</dbReference>
<protein>
    <recommendedName>
        <fullName evidence="8">ABC transporter domain-containing protein</fullName>
    </recommendedName>
</protein>
<evidence type="ECO:0000256" key="2">
    <source>
        <dbReference type="ARBA" id="ARBA00022448"/>
    </source>
</evidence>
<dbReference type="Gene3D" id="1.10.3720.10">
    <property type="entry name" value="MetI-like"/>
    <property type="match status" value="1"/>
</dbReference>
<evidence type="ECO:0000256" key="1">
    <source>
        <dbReference type="ARBA" id="ARBA00004651"/>
    </source>
</evidence>
<evidence type="ECO:0000256" key="5">
    <source>
        <dbReference type="ARBA" id="ARBA00022989"/>
    </source>
</evidence>
<dbReference type="Gene3D" id="3.40.50.300">
    <property type="entry name" value="P-loop containing nucleotide triphosphate hydrolases"/>
    <property type="match status" value="1"/>
</dbReference>
<reference evidence="9 10" key="1">
    <citation type="journal article" date="2023" name="Commun. Biol.">
        <title>Reorganization of the ancestral sex-determining regions during the evolution of trioecy in Pleodorina starrii.</title>
        <authorList>
            <person name="Takahashi K."/>
            <person name="Suzuki S."/>
            <person name="Kawai-Toyooka H."/>
            <person name="Yamamoto K."/>
            <person name="Hamaji T."/>
            <person name="Ootsuki R."/>
            <person name="Yamaguchi H."/>
            <person name="Kawachi M."/>
            <person name="Higashiyama T."/>
            <person name="Nozaki H."/>
        </authorList>
    </citation>
    <scope>NUCLEOTIDE SEQUENCE [LARGE SCALE GENOMIC DNA]</scope>
    <source>
        <strain evidence="9 10">NIES-4479</strain>
    </source>
</reference>
<evidence type="ECO:0000256" key="7">
    <source>
        <dbReference type="SAM" id="Phobius"/>
    </source>
</evidence>
<keyword evidence="4 7" id="KW-0812">Transmembrane</keyword>
<feature type="transmembrane region" description="Helical" evidence="7">
    <location>
        <begin position="384"/>
        <end position="402"/>
    </location>
</feature>
<gene>
    <name evidence="9" type="primary">PLESTB003105</name>
    <name evidence="9" type="ORF">PLESTB_001840800</name>
</gene>
<sequence>MRIALVPQDAALVPQLSALRNVLMGRLDDHGAWRNLRTLIRPAAPDRAAALADLDRVGLMPQADARVESLSGGQKQRVALARALHRGGDLILGDEPLSAVDPRQAQELAALLRAAFPTAILALHDVAVARAFATRVIGLKQGVFLPFMASLSRLGVVAGFLAVAALCLPLADLTVAGHDPWAALARMGRGFLAPDFGAIEQIARAVTLTVAFAVAGVTLGGVAGLILAPFYRLRAVRGLAIALRSVHELFWALLLLQVFGISVWSGVLAIALPYAGIFAKVLSEILDESDRRPDRWLGPSVDPLTRFLWARAPLAWPQMATYALYRLECGLRSSAVLGFIGLPTLGFQLDTFFRQGEYGAAGAVMAIYITLIATVRLWMRPRLLLGWLIFAAVMLATVRTPPMGQGALWRFLSQDIIPAPLRQGDPAALLPWLWELTTTAILPGLAATLIVAQLALVLAGAVAFVAQAAIVPRVTGRIGAGLGHLVLVILRSFPEYMLAYLFLQVWGPSMLPAILALGLHNGAIIGHLLGRQATGLTLRADAPRGLTLWGWEIVPRLFGPFVALCLYRWEIIIRESAIMGILGIATLGFYLDDAIGELRIDRAVVILAATGLVTVGIDALSRAIRARLGAGDLHVGDARPGAVPGQATNC</sequence>
<feature type="transmembrane region" description="Helical" evidence="7">
    <location>
        <begin position="358"/>
        <end position="377"/>
    </location>
</feature>
<evidence type="ECO:0000313" key="9">
    <source>
        <dbReference type="EMBL" id="GLC62101.1"/>
    </source>
</evidence>
<keyword evidence="3" id="KW-1003">Cell membrane</keyword>
<comment type="subcellular location">
    <subcellularLocation>
        <location evidence="1">Cell membrane</location>
        <topology evidence="1">Multi-pass membrane protein</topology>
    </subcellularLocation>
</comment>
<dbReference type="InterPro" id="IPR003439">
    <property type="entry name" value="ABC_transporter-like_ATP-bd"/>
</dbReference>
<dbReference type="GO" id="GO:0005886">
    <property type="term" value="C:plasma membrane"/>
    <property type="evidence" value="ECO:0007669"/>
    <property type="project" value="UniProtKB-SubCell"/>
</dbReference>
<evidence type="ECO:0000256" key="4">
    <source>
        <dbReference type="ARBA" id="ARBA00022692"/>
    </source>
</evidence>
<keyword evidence="6 7" id="KW-0472">Membrane</keyword>
<feature type="transmembrane region" description="Helical" evidence="7">
    <location>
        <begin position="603"/>
        <end position="620"/>
    </location>
</feature>
<feature type="transmembrane region" description="Helical" evidence="7">
    <location>
        <begin position="571"/>
        <end position="591"/>
    </location>
</feature>
<comment type="caution">
    <text evidence="9">The sequence shown here is derived from an EMBL/GenBank/DDBJ whole genome shotgun (WGS) entry which is preliminary data.</text>
</comment>
<feature type="transmembrane region" description="Helical" evidence="7">
    <location>
        <begin position="478"/>
        <end position="503"/>
    </location>
</feature>
<dbReference type="GO" id="GO:0005524">
    <property type="term" value="F:ATP binding"/>
    <property type="evidence" value="ECO:0007669"/>
    <property type="project" value="InterPro"/>
</dbReference>
<evidence type="ECO:0000256" key="6">
    <source>
        <dbReference type="ARBA" id="ARBA00023136"/>
    </source>
</evidence>
<dbReference type="SUPFAM" id="SSF52540">
    <property type="entry name" value="P-loop containing nucleoside triphosphate hydrolases"/>
    <property type="match status" value="1"/>
</dbReference>
<dbReference type="EMBL" id="BRXU01000058">
    <property type="protein sequence ID" value="GLC62101.1"/>
    <property type="molecule type" value="Genomic_DNA"/>
</dbReference>
<accession>A0A9W6FAW3</accession>
<dbReference type="GO" id="GO:0016887">
    <property type="term" value="F:ATP hydrolysis activity"/>
    <property type="evidence" value="ECO:0007669"/>
    <property type="project" value="InterPro"/>
</dbReference>
<dbReference type="AlphaFoldDB" id="A0A9W6FAW3"/>
<evidence type="ECO:0000313" key="10">
    <source>
        <dbReference type="Proteomes" id="UP001165080"/>
    </source>
</evidence>
<dbReference type="Proteomes" id="UP001165080">
    <property type="component" value="Unassembled WGS sequence"/>
</dbReference>
<evidence type="ECO:0000256" key="3">
    <source>
        <dbReference type="ARBA" id="ARBA00022475"/>
    </source>
</evidence>
<feature type="transmembrane region" description="Helical" evidence="7">
    <location>
        <begin position="249"/>
        <end position="272"/>
    </location>
</feature>